<dbReference type="Proteomes" id="UP000325565">
    <property type="component" value="Unassembled WGS sequence"/>
</dbReference>
<proteinExistence type="predicted"/>
<dbReference type="EMBL" id="CABVJB010000001">
    <property type="protein sequence ID" value="VVP71090.1"/>
    <property type="molecule type" value="Genomic_DNA"/>
</dbReference>
<sequence length="735" mass="82650">MERFYSWRHVKHCPVQGSIEVLSICYNRCDLSPSNVYADVDSALKSEPNLPDCVYIFGDSSQLRAFQEAWASDSPQRTTMLKRGEKQRIDFVRQYVFNEWQCPAFISHTLGATRETFQFSAHDLLERGVFSLLEKNNAIHRAPSGHIFKHPSGTKNRVFIQARDIASGEAELFVIGYCIAQRHGLRLRIAKKIFIDTMGIYAFVKNALSLCGGDAEIQSFHSYDELEKLNPPSIPYFCVVSASTSGRMAAKMKERWFSEDCILTLVDVKKHGRDGDVLVSLNAMGLSLPELNEKEGTLIEIIGENFSSKAKPPRAVVIGVKHAPETLDTIHEHFGFNIPPLNSRMEGGRSKLIQLDPRPVLENPGFKEWLDDEINWRFPLVSNLVIHANDESSLRLAQEIVIKLREKIESEKPIQLVASENLLTTDCTNVTGVVVVSAVSRDGGVLREISRDLRTRVLSNVPRQYVTPIGIPQSAGSWKQLEIFLTRNPTDRFYGFSNWLNMPIGDDTEQSFWSHLTLMGSQAQTLTVDELHAGLDIDPSIVTQSVDLATAEIEAAQQTLLRSPRGEPLKLSEGFLFFKKDSEIANRYEHVTQSAVYLTLSAVLQYAREHENPNLRLCPNGYESVVLGPECFLRFNDSILQACLLRASFPSELDYSASPELSRLMREFLSKVFIRCNEEYGDAALEFAAAIAIGRLRLATKDMNELLEENFQRASQVSEPSALLGMLILAKKQID</sequence>
<name>A0A5E7RC74_PSEFL</name>
<organism evidence="1 2">
    <name type="scientific">Pseudomonas fluorescens</name>
    <dbReference type="NCBI Taxonomy" id="294"/>
    <lineage>
        <taxon>Bacteria</taxon>
        <taxon>Pseudomonadati</taxon>
        <taxon>Pseudomonadota</taxon>
        <taxon>Gammaproteobacteria</taxon>
        <taxon>Pseudomonadales</taxon>
        <taxon>Pseudomonadaceae</taxon>
        <taxon>Pseudomonas</taxon>
    </lineage>
</organism>
<gene>
    <name evidence="1" type="ORF">PS922_00808</name>
</gene>
<accession>A0A5E7RC74</accession>
<evidence type="ECO:0000313" key="1">
    <source>
        <dbReference type="EMBL" id="VVP71090.1"/>
    </source>
</evidence>
<reference evidence="1 2" key="1">
    <citation type="submission" date="2019-09" db="EMBL/GenBank/DDBJ databases">
        <authorList>
            <person name="Chandra G."/>
            <person name="Truman W A."/>
        </authorList>
    </citation>
    <scope>NUCLEOTIDE SEQUENCE [LARGE SCALE GENOMIC DNA]</scope>
    <source>
        <strain evidence="1">PS922</strain>
    </source>
</reference>
<dbReference type="AlphaFoldDB" id="A0A5E7RC74"/>
<dbReference type="RefSeq" id="WP_154862783.1">
    <property type="nucleotide sequence ID" value="NZ_CABVJB010000001.1"/>
</dbReference>
<evidence type="ECO:0000313" key="2">
    <source>
        <dbReference type="Proteomes" id="UP000325565"/>
    </source>
</evidence>
<protein>
    <submittedName>
        <fullName evidence="1">Uncharacterized protein</fullName>
    </submittedName>
</protein>